<evidence type="ECO:0000313" key="2">
    <source>
        <dbReference type="Proteomes" id="UP000437131"/>
    </source>
</evidence>
<comment type="caution">
    <text evidence="1">The sequence shown here is derived from an EMBL/GenBank/DDBJ whole genome shotgun (WGS) entry which is preliminary data.</text>
</comment>
<dbReference type="AlphaFoldDB" id="A0A844H144"/>
<organism evidence="1 2">
    <name type="scientific">Cyanobacterium aponinum 0216</name>
    <dbReference type="NCBI Taxonomy" id="2676140"/>
    <lineage>
        <taxon>Bacteria</taxon>
        <taxon>Bacillati</taxon>
        <taxon>Cyanobacteriota</taxon>
        <taxon>Cyanophyceae</taxon>
        <taxon>Oscillatoriophycideae</taxon>
        <taxon>Chroococcales</taxon>
        <taxon>Geminocystaceae</taxon>
        <taxon>Cyanobacterium</taxon>
    </lineage>
</organism>
<gene>
    <name evidence="1" type="ORF">GGC33_14270</name>
</gene>
<dbReference type="InterPro" id="IPR003795">
    <property type="entry name" value="DUF192"/>
</dbReference>
<dbReference type="PANTHER" id="PTHR37953:SF1">
    <property type="entry name" value="UPF0127 PROTEIN MJ1496"/>
    <property type="match status" value="1"/>
</dbReference>
<accession>A0A844H144</accession>
<dbReference type="Pfam" id="PF02643">
    <property type="entry name" value="DUF192"/>
    <property type="match status" value="1"/>
</dbReference>
<proteinExistence type="predicted"/>
<name>A0A844H144_9CHRO</name>
<dbReference type="EMBL" id="WMIA01000021">
    <property type="protein sequence ID" value="MTF40085.1"/>
    <property type="molecule type" value="Genomic_DNA"/>
</dbReference>
<dbReference type="Proteomes" id="UP000437131">
    <property type="component" value="Unassembled WGS sequence"/>
</dbReference>
<reference evidence="1 2" key="1">
    <citation type="submission" date="2019-11" db="EMBL/GenBank/DDBJ databases">
        <title>Isolation of a new High Light Tolerant Cyanobacteria.</title>
        <authorList>
            <person name="Dobson Z."/>
            <person name="Vaughn N."/>
            <person name="Vaughn M."/>
            <person name="Fromme P."/>
            <person name="Mazor Y."/>
        </authorList>
    </citation>
    <scope>NUCLEOTIDE SEQUENCE [LARGE SCALE GENOMIC DNA]</scope>
    <source>
        <strain evidence="1 2">0216</strain>
    </source>
</reference>
<dbReference type="PROSITE" id="PS51257">
    <property type="entry name" value="PROKAR_LIPOPROTEIN"/>
    <property type="match status" value="1"/>
</dbReference>
<evidence type="ECO:0000313" key="1">
    <source>
        <dbReference type="EMBL" id="MTF40085.1"/>
    </source>
</evidence>
<dbReference type="PANTHER" id="PTHR37953">
    <property type="entry name" value="UPF0127 PROTEIN MJ1496"/>
    <property type="match status" value="1"/>
</dbReference>
<dbReference type="Gene3D" id="2.60.120.1140">
    <property type="entry name" value="Protein of unknown function DUF192"/>
    <property type="match status" value="1"/>
</dbReference>
<sequence length="188" mass="20914">MVNFPKILSYPLVISLCFFISSCDTGENSLSQAQNEENISTLSIADVSIADVSSPQNLPVNAILSIDNQQIELEVAETPEQQQLGLMFRTDLPPDRGMLFLFQPPTIVNFWMKNVFISLDMLFVRDGVVQNIAHNVPPCTKEPCPLYSSEVEIDQVVELAGGRAKELNIKKGDRISVEFLPSENSLKK</sequence>
<dbReference type="RefSeq" id="WP_155084401.1">
    <property type="nucleotide sequence ID" value="NZ_WMIA01000021.1"/>
</dbReference>
<protein>
    <submittedName>
        <fullName evidence="1">DUF192 domain-containing protein</fullName>
    </submittedName>
</protein>
<dbReference type="InterPro" id="IPR038695">
    <property type="entry name" value="Saro_0823-like_sf"/>
</dbReference>